<organism evidence="1 2">
    <name type="scientific">Eumeta variegata</name>
    <name type="common">Bagworm moth</name>
    <name type="synonym">Eumeta japonica</name>
    <dbReference type="NCBI Taxonomy" id="151549"/>
    <lineage>
        <taxon>Eukaryota</taxon>
        <taxon>Metazoa</taxon>
        <taxon>Ecdysozoa</taxon>
        <taxon>Arthropoda</taxon>
        <taxon>Hexapoda</taxon>
        <taxon>Insecta</taxon>
        <taxon>Pterygota</taxon>
        <taxon>Neoptera</taxon>
        <taxon>Endopterygota</taxon>
        <taxon>Lepidoptera</taxon>
        <taxon>Glossata</taxon>
        <taxon>Ditrysia</taxon>
        <taxon>Tineoidea</taxon>
        <taxon>Psychidae</taxon>
        <taxon>Oiketicinae</taxon>
        <taxon>Eumeta</taxon>
    </lineage>
</organism>
<protein>
    <submittedName>
        <fullName evidence="1">Uncharacterized protein</fullName>
    </submittedName>
</protein>
<comment type="caution">
    <text evidence="1">The sequence shown here is derived from an EMBL/GenBank/DDBJ whole genome shotgun (WGS) entry which is preliminary data.</text>
</comment>
<reference evidence="1 2" key="1">
    <citation type="journal article" date="2019" name="Commun. Biol.">
        <title>The bagworm genome reveals a unique fibroin gene that provides high tensile strength.</title>
        <authorList>
            <person name="Kono N."/>
            <person name="Nakamura H."/>
            <person name="Ohtoshi R."/>
            <person name="Tomita M."/>
            <person name="Numata K."/>
            <person name="Arakawa K."/>
        </authorList>
    </citation>
    <scope>NUCLEOTIDE SEQUENCE [LARGE SCALE GENOMIC DNA]</scope>
</reference>
<dbReference type="AlphaFoldDB" id="A0A4C2A627"/>
<evidence type="ECO:0000313" key="2">
    <source>
        <dbReference type="Proteomes" id="UP000299102"/>
    </source>
</evidence>
<name>A0A4C2A627_EUMVA</name>
<gene>
    <name evidence="1" type="ORF">EVAR_69999_1</name>
</gene>
<dbReference type="EMBL" id="BGZK01002526">
    <property type="protein sequence ID" value="GBP94609.1"/>
    <property type="molecule type" value="Genomic_DNA"/>
</dbReference>
<keyword evidence="2" id="KW-1185">Reference proteome</keyword>
<accession>A0A4C2A627</accession>
<proteinExistence type="predicted"/>
<dbReference type="Proteomes" id="UP000299102">
    <property type="component" value="Unassembled WGS sequence"/>
</dbReference>
<sequence>MGDATSMVIRRHRKNAISIFNTVTMKELLTNFFLSPDRRSKIGIESGIEIESGTGAGPDNGITVGIGT</sequence>
<evidence type="ECO:0000313" key="1">
    <source>
        <dbReference type="EMBL" id="GBP94609.1"/>
    </source>
</evidence>